<dbReference type="PANTHER" id="PTHR31325">
    <property type="entry name" value="OS01G0798800 PROTEIN-RELATED"/>
    <property type="match status" value="1"/>
</dbReference>
<reference evidence="2" key="1">
    <citation type="submission" date="2022-08" db="EMBL/GenBank/DDBJ databases">
        <authorList>
            <person name="Marques A."/>
        </authorList>
    </citation>
    <scope>NUCLEOTIDE SEQUENCE</scope>
    <source>
        <strain evidence="2">RhyPub2mFocal</strain>
        <tissue evidence="2">Leaves</tissue>
    </source>
</reference>
<proteinExistence type="predicted"/>
<keyword evidence="4" id="KW-1185">Reference proteome</keyword>
<sequence>MKNYRVFEDLNRVYRPSGSTTEAILVWHVATTLFHHQKAPPQQNNNPFKKDSNSILTFIRDRLISRTLFHNEESPPQQNNDPSKKEQKVALALSSYCYYLVAFRPELLPDEVAWSEKVCENVREEIFAIDNSSGLKPTVENRCNYAIIATDDGFTWDENSVFGKGAKLAKELVNHDDNGTQVWNMLSEFWAEMLLFIAPSDNVEGHVKILEKEQLITQLWALLTHAGILTRPPSTQNHNHGIEIDDTQPSRHSHHVFESDEITEV</sequence>
<dbReference type="Pfam" id="PF04578">
    <property type="entry name" value="DUF594"/>
    <property type="match status" value="1"/>
</dbReference>
<evidence type="ECO:0000313" key="2">
    <source>
        <dbReference type="EMBL" id="KAJ4733740.1"/>
    </source>
</evidence>
<feature type="region of interest" description="Disordered" evidence="1">
    <location>
        <begin position="243"/>
        <end position="265"/>
    </location>
</feature>
<organism evidence="2 4">
    <name type="scientific">Rhynchospora pubera</name>
    <dbReference type="NCBI Taxonomy" id="906938"/>
    <lineage>
        <taxon>Eukaryota</taxon>
        <taxon>Viridiplantae</taxon>
        <taxon>Streptophyta</taxon>
        <taxon>Embryophyta</taxon>
        <taxon>Tracheophyta</taxon>
        <taxon>Spermatophyta</taxon>
        <taxon>Magnoliopsida</taxon>
        <taxon>Liliopsida</taxon>
        <taxon>Poales</taxon>
        <taxon>Cyperaceae</taxon>
        <taxon>Cyperoideae</taxon>
        <taxon>Rhynchosporeae</taxon>
        <taxon>Rhynchospora</taxon>
    </lineage>
</organism>
<evidence type="ECO:0008006" key="5">
    <source>
        <dbReference type="Google" id="ProtNLM"/>
    </source>
</evidence>
<protein>
    <recommendedName>
        <fullName evidence="5">DUF4220 domain-containing protein</fullName>
    </recommendedName>
</protein>
<name>A0AAV8ASX4_9POAL</name>
<dbReference type="EMBL" id="JAMFTS010005318">
    <property type="protein sequence ID" value="KAJ4733740.1"/>
    <property type="molecule type" value="Genomic_DNA"/>
</dbReference>
<dbReference type="AlphaFoldDB" id="A0AAV8ASX4"/>
<evidence type="ECO:0000256" key="1">
    <source>
        <dbReference type="SAM" id="MobiDB-lite"/>
    </source>
</evidence>
<dbReference type="EMBL" id="JAMFTS010000003">
    <property type="protein sequence ID" value="KAJ4782853.1"/>
    <property type="molecule type" value="Genomic_DNA"/>
</dbReference>
<gene>
    <name evidence="2" type="ORF">LUZ62_001090</name>
    <name evidence="3" type="ORF">LUZ62_067110</name>
</gene>
<dbReference type="InterPro" id="IPR007658">
    <property type="entry name" value="DUF594"/>
</dbReference>
<accession>A0AAV8ASX4</accession>
<comment type="caution">
    <text evidence="2">The sequence shown here is derived from an EMBL/GenBank/DDBJ whole genome shotgun (WGS) entry which is preliminary data.</text>
</comment>
<evidence type="ECO:0000313" key="4">
    <source>
        <dbReference type="Proteomes" id="UP001140206"/>
    </source>
</evidence>
<evidence type="ECO:0000313" key="3">
    <source>
        <dbReference type="EMBL" id="KAJ4782853.1"/>
    </source>
</evidence>
<dbReference type="Proteomes" id="UP001140206">
    <property type="component" value="Chromosome 3"/>
</dbReference>